<dbReference type="eggNOG" id="COG1073">
    <property type="taxonomic scope" value="Bacteria"/>
</dbReference>
<dbReference type="RefSeq" id="WP_007147720.1">
    <property type="nucleotide sequence ID" value="NZ_AKCI01000001.1"/>
</dbReference>
<dbReference type="Pfam" id="PF11187">
    <property type="entry name" value="Mbeg1-like"/>
    <property type="match status" value="1"/>
</dbReference>
<dbReference type="OrthoDB" id="9769481at2"/>
<sequence>MPNILTYAQTMFDTFDARPFSRVDSLVLSSLAYVHMKGDVPRLYLPRFSGAAYAKPGKDEAALSDDTDDMEPSYAGPSGRPSADAEARIEARGNWFVRQGKKAAAWLKALVHGSRSGTDGRGDGLAGPSYRGDAERFIPLADVLRAEDYTEMFDDAGPDNEDLQLLRAVCESPRYRGIQVGQYIQNQNSVNGEEQQFGAVTFLLPDGTEYIAFRGTEANILGWKEDFEMTYHAVIPSQTEAYEYLEAVAAQSGRPLRVGGHSKGGNLAVYSSTLADPGIRQRIVAVYSHDGPGFQDSFFRNPGWAEIKGKEDKSCPEFTVVGQLLNPEAPYSVVKCSVSGIRQHYCMSWNVVDGDFEYAESTDPAAVSINSSISQWLEKIPLDRRKLVVGSVYEAIRAGGYENLNELSSDFSHAWPKIYTAVRNTDPRDRSVIFAIVRDLMGLLVPSMIGSLMSPLIPPAVPSALASLRGRNGADSGSGKSGADKNADSPERS</sequence>
<reference evidence="2 3" key="1">
    <citation type="submission" date="2012-01" db="EMBL/GenBank/DDBJ databases">
        <title>The Genome Sequence of Scardovia wiggsiae F0424.</title>
        <authorList>
            <consortium name="The Broad Institute Genome Sequencing Platform"/>
            <person name="Earl A."/>
            <person name="Ward D."/>
            <person name="Feldgarden M."/>
            <person name="Gevers D."/>
            <person name="Izard J."/>
            <person name="Ganesan A."/>
            <person name="Baranova O.V."/>
            <person name="Blanton J.M."/>
            <person name="Tanner A.C."/>
            <person name="Mathney J."/>
            <person name="Dewhirst F.E."/>
            <person name="Young S.K."/>
            <person name="Zeng Q."/>
            <person name="Gargeya S."/>
            <person name="Fitzgerald M."/>
            <person name="Haas B."/>
            <person name="Abouelleil A."/>
            <person name="Alvarado L."/>
            <person name="Arachchi H.M."/>
            <person name="Berlin A."/>
            <person name="Chapman S.B."/>
            <person name="Gearin G."/>
            <person name="Goldberg J."/>
            <person name="Griggs A."/>
            <person name="Gujja S."/>
            <person name="Hansen M."/>
            <person name="Heiman D."/>
            <person name="Howarth C."/>
            <person name="Larimer J."/>
            <person name="Lui A."/>
            <person name="MacDonald P.J.P."/>
            <person name="McCowen C."/>
            <person name="Montmayeur A."/>
            <person name="Murphy C."/>
            <person name="Neiman D."/>
            <person name="Pearson M."/>
            <person name="Priest M."/>
            <person name="Roberts A."/>
            <person name="Saif S."/>
            <person name="Shea T."/>
            <person name="Sisk P."/>
            <person name="Stolte C."/>
            <person name="Sykes S."/>
            <person name="Wortman J."/>
            <person name="Nusbaum C."/>
            <person name="Birren B."/>
        </authorList>
    </citation>
    <scope>NUCLEOTIDE SEQUENCE [LARGE SCALE GENOMIC DNA]</scope>
    <source>
        <strain evidence="2 3">F0424</strain>
    </source>
</reference>
<name>J0X1E8_9BIFI</name>
<evidence type="ECO:0008006" key="4">
    <source>
        <dbReference type="Google" id="ProtNLM"/>
    </source>
</evidence>
<evidence type="ECO:0000256" key="1">
    <source>
        <dbReference type="SAM" id="MobiDB-lite"/>
    </source>
</evidence>
<dbReference type="InterPro" id="IPR029058">
    <property type="entry name" value="AB_hydrolase_fold"/>
</dbReference>
<dbReference type="AlphaFoldDB" id="J0X1E8"/>
<evidence type="ECO:0000313" key="2">
    <source>
        <dbReference type="EMBL" id="EJD65211.1"/>
    </source>
</evidence>
<feature type="region of interest" description="Disordered" evidence="1">
    <location>
        <begin position="56"/>
        <end position="84"/>
    </location>
</feature>
<gene>
    <name evidence="2" type="ORF">HMPREF9156_00655</name>
</gene>
<dbReference type="EMBL" id="AGZS01000002">
    <property type="protein sequence ID" value="EJD65211.1"/>
    <property type="molecule type" value="Genomic_DNA"/>
</dbReference>
<evidence type="ECO:0000313" key="3">
    <source>
        <dbReference type="Proteomes" id="UP000006415"/>
    </source>
</evidence>
<dbReference type="HOGENOM" id="CLU_043142_2_0_11"/>
<dbReference type="InterPro" id="IPR024499">
    <property type="entry name" value="Mbeg1-like"/>
</dbReference>
<protein>
    <recommendedName>
        <fullName evidence="4">DUF2974 domain-containing protein</fullName>
    </recommendedName>
</protein>
<proteinExistence type="predicted"/>
<dbReference type="Proteomes" id="UP000006415">
    <property type="component" value="Unassembled WGS sequence"/>
</dbReference>
<comment type="caution">
    <text evidence="2">The sequence shown here is derived from an EMBL/GenBank/DDBJ whole genome shotgun (WGS) entry which is preliminary data.</text>
</comment>
<accession>J0X1E8</accession>
<dbReference type="STRING" id="857290.HMPREF9156_00655"/>
<feature type="region of interest" description="Disordered" evidence="1">
    <location>
        <begin position="468"/>
        <end position="493"/>
    </location>
</feature>
<feature type="compositionally biased region" description="Basic and acidic residues" evidence="1">
    <location>
        <begin position="482"/>
        <end position="493"/>
    </location>
</feature>
<organism evidence="2 3">
    <name type="scientific">Scardovia wiggsiae F0424</name>
    <dbReference type="NCBI Taxonomy" id="857290"/>
    <lineage>
        <taxon>Bacteria</taxon>
        <taxon>Bacillati</taxon>
        <taxon>Actinomycetota</taxon>
        <taxon>Actinomycetes</taxon>
        <taxon>Bifidobacteriales</taxon>
        <taxon>Bifidobacteriaceae</taxon>
        <taxon>Scardovia</taxon>
    </lineage>
</organism>
<keyword evidence="3" id="KW-1185">Reference proteome</keyword>
<dbReference type="SUPFAM" id="SSF53474">
    <property type="entry name" value="alpha/beta-Hydrolases"/>
    <property type="match status" value="1"/>
</dbReference>
<feature type="compositionally biased region" description="Acidic residues" evidence="1">
    <location>
        <begin position="62"/>
        <end position="71"/>
    </location>
</feature>